<dbReference type="EMBL" id="OX596092">
    <property type="protein sequence ID" value="CAN0561890.1"/>
    <property type="molecule type" value="Genomic_DNA"/>
</dbReference>
<accession>A0AC60A9S4</accession>
<dbReference type="Proteomes" id="UP001162501">
    <property type="component" value="Chromosome 8"/>
</dbReference>
<proteinExistence type="predicted"/>
<reference evidence="1" key="2">
    <citation type="submission" date="2025-03" db="EMBL/GenBank/DDBJ databases">
        <authorList>
            <consortium name="ELIXIR-Norway"/>
            <consortium name="Elixir Norway"/>
        </authorList>
    </citation>
    <scope>NUCLEOTIDE SEQUENCE</scope>
</reference>
<evidence type="ECO:0000313" key="1">
    <source>
        <dbReference type="EMBL" id="CAN0561890.1"/>
    </source>
</evidence>
<gene>
    <name evidence="1" type="ORF">MRATA1EN22A_LOCUS27262</name>
</gene>
<reference evidence="1" key="1">
    <citation type="submission" date="2023-05" db="EMBL/GenBank/DDBJ databases">
        <authorList>
            <consortium name="ELIXIR-Norway"/>
        </authorList>
    </citation>
    <scope>NUCLEOTIDE SEQUENCE</scope>
</reference>
<protein>
    <submittedName>
        <fullName evidence="1">Uncharacterized protein</fullName>
    </submittedName>
</protein>
<evidence type="ECO:0000313" key="2">
    <source>
        <dbReference type="Proteomes" id="UP001162501"/>
    </source>
</evidence>
<name>A0AC60A9S4_RANTA</name>
<organism evidence="1 2">
    <name type="scientific">Rangifer tarandus platyrhynchus</name>
    <name type="common">Svalbard reindeer</name>
    <dbReference type="NCBI Taxonomy" id="3082113"/>
    <lineage>
        <taxon>Eukaryota</taxon>
        <taxon>Metazoa</taxon>
        <taxon>Chordata</taxon>
        <taxon>Craniata</taxon>
        <taxon>Vertebrata</taxon>
        <taxon>Euteleostomi</taxon>
        <taxon>Mammalia</taxon>
        <taxon>Eutheria</taxon>
        <taxon>Laurasiatheria</taxon>
        <taxon>Artiodactyla</taxon>
        <taxon>Ruminantia</taxon>
        <taxon>Pecora</taxon>
        <taxon>Cervidae</taxon>
        <taxon>Odocoileinae</taxon>
        <taxon>Rangifer</taxon>
    </lineage>
</organism>
<sequence>MLQYGLWMALAPLLATLTAGESRSVTTGCMLGAPCHLLGLIVACPPGWPSAARSCQQCPAGFYCLGDRITPWLCPTRTRGGLPGLPESKDCQQEVGCIFCPLDSFSDTGRGCQPCPIGRMKPKPCQDPPMRCPLTDGDLPCLHGAAEPYLARSFKTRRETPHSNTSFHSTVLSQCLQCPAGHFCPSDATQPIPCQPGTFGPIPGQDKATACTPCPAGRACTQAGLTQPDAKCTPGYVCPLGSSSPHTPTHACPAGTFSNRSDLSDLSQCEICPSGLACPRGTGGPGRPPTLCPAGHYCPWGTKHPTQFQCPPGTWSNRTGLTASEECAPCPGGWFCVGGAQVPSGTCRAGHYCPEGTKWGTQLPCPEGTYSSQSGNSQVEDCLPCPPGAFCPRGAPKPVLCPRGTTRLSPGARLAVACVLCPAGHHCPELGTATPRPCSMGSFSGPGHLWCQDCPGGKLCNQTKLASPAACPPGHYCPAHGLLSIPCPQGTFREAPGAAHVEDCQPCRPGAFCGRAGLVEPQGLCRPGHHCGPGSNTSAPEGLPFGDLCPPGHFCPAGTENPRQRPCPVGTWNAERGAPDVSWCLPCPPGLFCAEAGQAAPRGPCASGFYCPGGAQTPRPLSRPWGNLGMEDHVCPEGSLVTMPWMDGQHSNGSDQESHQERICPPGHYCPQGIHCLPLACPPGMSSSGQGQSQPQGCWQYPAGEDWTGPLESRGCDRKWPAAECIPGAEAVGGACATAGGPCPPGYFCPVGTGVPLPCPKGTYSDRMLLSVASECSSCPSGHFCGASGLTAPSGPCSPGYFCLAGVTSPNPTGHSEQGGPCPQGHFCPQGTSLPQPCPAGSYNNLTGQASCFPCPAGYYCPETLTTYSGHPCPAGFYCPWGTKYATQFPCPRGYYNPDPLTQSLDSCLPCPPGHYCGQENLTQVSGPCEAGWFCVSAAWTARPFDLDNYTSTNCLCPATATGGRCPAGSFCPEGSPEPMPCPPGSFCATSGLSMPSGPCQAGYFCAGGAASPAPEDGLTGAPCPAGTFCPEASPRPTPCPAGTFSSLPEQTTSSACQACPPGFYCKEAGLQAPSGQCPAGYYCDSSAGPVQDFSLHPCPEGYYCPPGTFIATQHSCPVGTYGPRKGLRSITECQPCPAGKFCALAGLMAPSGDCAAGHWCMGGATSKDPTHGARGLLCPAGHYCLQGAPVPARCPPGTWSEEGNRTPGGCQDCSGERLCPRSHPPIWPASCHPGMSCTGGTVPVTPMDGLSGRSCSQGHLCPVGLTEAAPCPPGFYASGTHPTKCHICPSGHYCAPRLRPQLCPRGFYCPEGTELSWQPCPAGTYGPVPGLSSLQACRACDGGRFCPRANATEAGGQCWEGFFCSRGSTRPNPEAGTEERAGPCPPGHYCPRGSAMPQPCPPGTFSPHSKLSSEAACSPCPPGYYCSSPGLASPSGPCSPGFFCLTGALVPNGSLGDQTSGPCPAGHFCPLGTAAPRPCPAGTHNGQAAQDHCEPCPEGFFCPANTSSVLENQCPAGHYCPASTAFASQFPCPRGTYRPQRGGTQWSDCSPCEPGSYCPLPGLAAASGPCSAGFYCTQGASVPNPSNGTTGDLCPLGHFCPQGSPRPTPCPPGFLLPVPGATSWKDCQPCPAGWLCSRAGLSSPDTPCEGGWFCPGSSVSGHSPGILCPAGHSCPPGSLEPQLCPPGQYQDEPGQSLCKTCPAGKFCPYGIQAPGAISLWPVDCPAGYYCPLGTQSPTQHPCPRGTFRERPGARSTQDCRPCPAGQFCSDSGAGKRYPDGPCSAGYYCPPGQTSATPSSFRCPPGFSCPEGSPQPKACENGTFQPREAQGSCEPCPAGFYCQASGTGPAARAPRPCIQGYFCPPGSHSATAHPCPRGTFGPRQGATAELDCELCPAGMFCSSEGLSQPSGLCHPTHYCSGGAVSPTPIQHKVEAPGLSGNDICPPGFFCPRGTGFPVPCSPGFYSSAPGLASEQQCQPCPPGHYCSRPGLSHILEAGVCDAGYICLGGSVVPSPSDGAHGYRCPPGFRCPAGAHSKLPCEPGTFSPLPGSDTCLPCPGGTYCQKAATVEPVTCPKGHYCPAGTPSPHPCPEGTLNPREGALSSRACQPCPAGTYCPGEGNGQPEGPCSAGYYCEGGASSSTPWRNAAFPLNGPCPRGHYCPQGTLHPVPCPEGRTRSSPGGVSEESCRPCPAGSFCPSLGLDSAPGSCVASSECPLDARAPSPTTLLCPQGHSCPPGAARPALCRPGEYQPSPGSDACLQCPPGFYCPHPGTRAPQLCPAHAYCPAGTWSPPPCPPGTFTPKDMPGLREEGDCSVCPPGHYCRNGQVRGKCPAGYFCPPGTSAVTTPGPREPQHPCSQGQLCAKQCPQGFYCPEGSGEPAPCPPHTVTVAPGAKEQEDCGPCPAGHWCKAGASAIQPCPAGHYCPGGSNTHPGAPQACPEHTYLAVEGAQSLAECLPCPASYHCLSPGLSSVKDYPCPPGHWCPGGQGALLCPPGTFRTEPGASSRDDCELCPPGHYCPEAEQSGRANVFATPCRAGTECPAGAVAEVTCRAGSYCGPQTGVPPLCPGGYACPAGSSTYAGPGQLCMFPLYCPPGSVHPRACPGGSEALNGSGLRVSQETCCRLCEAGTYHSWALDVLPCQPCPAGFSCHQGTENYYSQPCPLGHYCPAGTPSPRPCPPGTFQNSSQAGRVGECLPCPAGTFSAQPGQAGCLPCGSSAFSPPGASHCMCRGLNRVFQKSDSSCICQAGHKSYDDEESSSEEDCQPQVVERCLPGEVLLAATRTCVSPRQHNCSSFCHPAGGQLSARLGICQCQEYVSAEELCDAQCLARVAQLSLASGPNRNLILSMKDEAAGSIQREVTRTLGPDPSFQGSARVHLILCSPHGLLGLLISSGDTLDAFLLGPPVSSPRRQRQPWTPGPGHRAPQDPSIHPHIPNPVVCLAAGDVILFQLHILPHNRSASHYPIYQTQHLFNSNPHWDFGAFRQLERLVQETRLSFSRFAHQFVDPGTYVFHDNGLPESLAVVLVKEQGVACDPGLPPVQPSSPYHLARHGVLRHQPPNLGPDWAAISGVLLTVGLAITLLTSLGFVLRPSSMAQACPLRAQGPRWRGLGELLMPTEPVPLEDRFPFSEDLGPWGSEKGADSWRKATAWGPGKPLAAHTLEDFSVRTLYDKLEDQSLHVAAQLSRHRSDALAFYRGASLQLQGLQDLLQGLSATERPGLGKAGDPETGGRAAARTCTGQSAASWSSRNTASPGEPEQHPPGCTPSVSPPGCHVELDRAIAALAAALSQACGPPTGALRKASGWVGEQPVSTCQQDAQLVNDMLPEPQPLPSPEEHQSPSPQRQPRAGWHPRDDVKGGGPVSPAPAHSQGALPELQRKIQQLEDNLDELNEEFFQLTAQALTLQKKEDRRGQLPPSKGNLCVVVPRICPSEQHEDRPRQGESGIPHGKNLGPWALQSSQALALEARRAWCRSGQGSSHANPEGLQHQRRLGHALRVNRRPLFTEGAPRRSSLHSQKRPQGDQVAQVFRMLGLDLIWANDSERPRDKGPHRKTHLPRANMVPLLLFQKREVYSVELSGYKDIEKTDKEDGKEKSRGLKNNCLERKKNHQKEELKKELDLDDHKLSKEELERKYGTNIITGLSSARAAELLAQHGPNSLTPPKETPEIIKFLKQMVGGFSILLWIGAVLCWIAYGIQYSHDQSSSLDNVYLGSVLALVVILTGVFAYYQEAKSTNIMSSFQKMIPQASQALVIRDSEKKTIPADQLVVGDIVEIKGGDQVPADVRLLSTQGCKVNNSSVTGESEPQARSCEFTHESPLETKNIAFFSTTCLEGTATAMVINTGDRTIIGQIASLASRVEDSKTPIAIEIEHFVHIVAGVAVSIGIIFFIIAVSMKYYVLDSIIFLIGIIVANVPEGLLATVTVTLSLTAKRMAKKNCLVKNLEAVETLGSTSIICSDKTGTLTQNRMTVAHLWFDHQIFVADTSENHSNQVFDQSSATWASLSKIITLCNRAEFRPGQESVPIMKKIVVGDASETALLKFSEVMLGNVMDIRKRNRKVAEIPFNSTNKFQLSIHETEDPDDKRFLMVMKGAPERILEKCSTIMVNGQEQPLDRSTAEAFHTAYMELGGIGERVLGFCHLYLPTDEFPETYSFDVETMNFPTSNFCFVGLLSMIDPPRSTVPDAVTKCRSAGIKVIMVTGDHPITAKAIAKSVGIISANSETVEDIAKRLNLPVEQVNKQDAKAAVVTGMELKDMSPEQLDEILANHSEIVFARTSPQQKLIIVEGCQRQDAVVAVTGDGVNDSPALKKADIGIAMGIAGSDAARNAADMVLLDDNFASIVTGVEEGRLIFDNLKKTIAYTLTKNIAELCPFLIYIIAGLPLPIGTITILFIDLGTDIIPSIALAYEKAESDIMNRKPRHKKKDRLVNAPLALYSYLHIGLMQALGAFVTYFTVYAQHGFLPSTILNLRVEWENDNVNDLEDSYGQEWTRYQRKYLEWTGYTAFFVSIMIQQIADLIIRKTRRNSIFQQGLFRNKVVWVGIASQIIIALILSYGLGSIQALNFTMIRPQYWFVAVPHAVLIWVYDEVRKLFIRLFPGSWWDKNMYY</sequence>